<dbReference type="Proteomes" id="UP000736787">
    <property type="component" value="Unassembled WGS sequence"/>
</dbReference>
<evidence type="ECO:0000256" key="3">
    <source>
        <dbReference type="ARBA" id="ARBA00022786"/>
    </source>
</evidence>
<dbReference type="InterPro" id="IPR032675">
    <property type="entry name" value="LRR_dom_sf"/>
</dbReference>
<feature type="compositionally biased region" description="Basic and acidic residues" evidence="7">
    <location>
        <begin position="9"/>
        <end position="20"/>
    </location>
</feature>
<keyword evidence="6" id="KW-0175">Coiled coil</keyword>
<dbReference type="GO" id="GO:0005789">
    <property type="term" value="C:endoplasmic reticulum membrane"/>
    <property type="evidence" value="ECO:0007669"/>
    <property type="project" value="InterPro"/>
</dbReference>
<evidence type="ECO:0000256" key="4">
    <source>
        <dbReference type="ARBA" id="ARBA00022989"/>
    </source>
</evidence>
<dbReference type="SMART" id="SM00456">
    <property type="entry name" value="WW"/>
    <property type="match status" value="6"/>
</dbReference>
<comment type="subcellular location">
    <subcellularLocation>
        <location evidence="1">Membrane</location>
    </subcellularLocation>
</comment>
<dbReference type="InterPro" id="IPR036020">
    <property type="entry name" value="WW_dom_sf"/>
</dbReference>
<dbReference type="InterPro" id="IPR050648">
    <property type="entry name" value="F-box_LRR-repeat"/>
</dbReference>
<evidence type="ECO:0000256" key="2">
    <source>
        <dbReference type="ARBA" id="ARBA00022692"/>
    </source>
</evidence>
<dbReference type="EMBL" id="RCMG01000591">
    <property type="protein sequence ID" value="KAG2851685.1"/>
    <property type="molecule type" value="Genomic_DNA"/>
</dbReference>
<protein>
    <recommendedName>
        <fullName evidence="9">WW domain-containing protein</fullName>
    </recommendedName>
</protein>
<reference evidence="11" key="1">
    <citation type="submission" date="2018-10" db="EMBL/GenBank/DDBJ databases">
        <title>Effector identification in a new, highly contiguous assembly of the strawberry crown rot pathogen Phytophthora cactorum.</title>
        <authorList>
            <person name="Armitage A.D."/>
            <person name="Nellist C.F."/>
            <person name="Bates H."/>
            <person name="Vickerstaff R.J."/>
            <person name="Harrison R.J."/>
        </authorList>
    </citation>
    <scope>NUCLEOTIDE SEQUENCE</scope>
    <source>
        <strain evidence="10">15-7</strain>
        <strain evidence="11">4040</strain>
    </source>
</reference>
<organism evidence="11 12">
    <name type="scientific">Phytophthora cactorum</name>
    <dbReference type="NCBI Taxonomy" id="29920"/>
    <lineage>
        <taxon>Eukaryota</taxon>
        <taxon>Sar</taxon>
        <taxon>Stramenopiles</taxon>
        <taxon>Oomycota</taxon>
        <taxon>Peronosporomycetes</taxon>
        <taxon>Peronosporales</taxon>
        <taxon>Peronosporaceae</taxon>
        <taxon>Phytophthora</taxon>
    </lineage>
</organism>
<dbReference type="Gene3D" id="2.20.70.10">
    <property type="match status" value="6"/>
</dbReference>
<evidence type="ECO:0000256" key="5">
    <source>
        <dbReference type="ARBA" id="ARBA00023136"/>
    </source>
</evidence>
<dbReference type="SMART" id="SM00367">
    <property type="entry name" value="LRR_CC"/>
    <property type="match status" value="12"/>
</dbReference>
<feature type="region of interest" description="Disordered" evidence="7">
    <location>
        <begin position="151"/>
        <end position="171"/>
    </location>
</feature>
<dbReference type="SUPFAM" id="SSF51045">
    <property type="entry name" value="WW domain"/>
    <property type="match status" value="4"/>
</dbReference>
<dbReference type="SUPFAM" id="SSF52047">
    <property type="entry name" value="RNI-like"/>
    <property type="match status" value="1"/>
</dbReference>
<gene>
    <name evidence="10" type="ORF">PC113_g15692</name>
    <name evidence="11" type="ORF">PC117_g16600</name>
</gene>
<dbReference type="PANTHER" id="PTHR13382:SF46">
    <property type="entry name" value="LEUCINE-RICH REPEAT-CONTAINING PROTEIN"/>
    <property type="match status" value="1"/>
</dbReference>
<feature type="domain" description="WW" evidence="9">
    <location>
        <begin position="1597"/>
        <end position="1629"/>
    </location>
</feature>
<keyword evidence="5 8" id="KW-0472">Membrane</keyword>
<dbReference type="Pfam" id="PF00612">
    <property type="entry name" value="IQ"/>
    <property type="match status" value="7"/>
</dbReference>
<dbReference type="PROSITE" id="PS50020">
    <property type="entry name" value="WW_DOMAIN_2"/>
    <property type="match status" value="6"/>
</dbReference>
<evidence type="ECO:0000313" key="11">
    <source>
        <dbReference type="EMBL" id="KAG2920077.1"/>
    </source>
</evidence>
<comment type="caution">
    <text evidence="11">The sequence shown here is derived from an EMBL/GenBank/DDBJ whole genome shotgun (WGS) entry which is preliminary data.</text>
</comment>
<evidence type="ECO:0000256" key="1">
    <source>
        <dbReference type="ARBA" id="ARBA00004370"/>
    </source>
</evidence>
<keyword evidence="4 8" id="KW-1133">Transmembrane helix</keyword>
<feature type="region of interest" description="Disordered" evidence="7">
    <location>
        <begin position="1"/>
        <end position="22"/>
    </location>
</feature>
<dbReference type="VEuPathDB" id="FungiDB:PC110_g12382"/>
<dbReference type="Pfam" id="PF25372">
    <property type="entry name" value="DUF7885"/>
    <property type="match status" value="2"/>
</dbReference>
<feature type="domain" description="WW" evidence="9">
    <location>
        <begin position="1436"/>
        <end position="1465"/>
    </location>
</feature>
<feature type="domain" description="WW" evidence="9">
    <location>
        <begin position="1204"/>
        <end position="1238"/>
    </location>
</feature>
<keyword evidence="2 8" id="KW-0812">Transmembrane</keyword>
<keyword evidence="3" id="KW-0833">Ubl conjugation pathway</keyword>
<dbReference type="PROSITE" id="PS50096">
    <property type="entry name" value="IQ"/>
    <property type="match status" value="9"/>
</dbReference>
<feature type="region of interest" description="Disordered" evidence="7">
    <location>
        <begin position="1171"/>
        <end position="1200"/>
    </location>
</feature>
<proteinExistence type="predicted"/>
<accession>A0A8T1CBR5</accession>
<dbReference type="EMBL" id="RCMK01000594">
    <property type="protein sequence ID" value="KAG2920077.1"/>
    <property type="molecule type" value="Genomic_DNA"/>
</dbReference>
<feature type="domain" description="WW" evidence="9">
    <location>
        <begin position="1128"/>
        <end position="1156"/>
    </location>
</feature>
<dbReference type="PROSITE" id="PS01159">
    <property type="entry name" value="WW_DOMAIN_1"/>
    <property type="match status" value="2"/>
</dbReference>
<dbReference type="CDD" id="cd00201">
    <property type="entry name" value="WW"/>
    <property type="match status" value="6"/>
</dbReference>
<dbReference type="Pfam" id="PF00397">
    <property type="entry name" value="WW"/>
    <property type="match status" value="4"/>
</dbReference>
<dbReference type="Proteomes" id="UP000735874">
    <property type="component" value="Unassembled WGS sequence"/>
</dbReference>
<feature type="coiled-coil region" evidence="6">
    <location>
        <begin position="969"/>
        <end position="1003"/>
    </location>
</feature>
<dbReference type="Gene3D" id="1.20.5.190">
    <property type="match status" value="2"/>
</dbReference>
<dbReference type="InterPro" id="IPR001202">
    <property type="entry name" value="WW_dom"/>
</dbReference>
<dbReference type="GO" id="GO:0045048">
    <property type="term" value="P:protein insertion into ER membrane"/>
    <property type="evidence" value="ECO:0007669"/>
    <property type="project" value="InterPro"/>
</dbReference>
<evidence type="ECO:0000313" key="12">
    <source>
        <dbReference type="Proteomes" id="UP000736787"/>
    </source>
</evidence>
<feature type="domain" description="WW" evidence="9">
    <location>
        <begin position="1556"/>
        <end position="1590"/>
    </location>
</feature>
<evidence type="ECO:0000256" key="7">
    <source>
        <dbReference type="SAM" id="MobiDB-lite"/>
    </source>
</evidence>
<dbReference type="SMART" id="SM00015">
    <property type="entry name" value="IQ"/>
    <property type="match status" value="10"/>
</dbReference>
<dbReference type="InterPro" id="IPR057207">
    <property type="entry name" value="FBXL15_LRR"/>
</dbReference>
<dbReference type="GO" id="GO:0044183">
    <property type="term" value="F:protein folding chaperone"/>
    <property type="evidence" value="ECO:0007669"/>
    <property type="project" value="InterPro"/>
</dbReference>
<dbReference type="VEuPathDB" id="FungiDB:PC110_g12381"/>
<evidence type="ECO:0000313" key="10">
    <source>
        <dbReference type="EMBL" id="KAG2851685.1"/>
    </source>
</evidence>
<evidence type="ECO:0000256" key="6">
    <source>
        <dbReference type="SAM" id="Coils"/>
    </source>
</evidence>
<feature type="domain" description="WW" evidence="9">
    <location>
        <begin position="1363"/>
        <end position="1391"/>
    </location>
</feature>
<evidence type="ECO:0000259" key="9">
    <source>
        <dbReference type="PROSITE" id="PS50020"/>
    </source>
</evidence>
<dbReference type="Pfam" id="PF03669">
    <property type="entry name" value="ASTER"/>
    <property type="match status" value="1"/>
</dbReference>
<dbReference type="InterPro" id="IPR005351">
    <property type="entry name" value="ASTER"/>
</dbReference>
<dbReference type="Gene3D" id="3.80.10.10">
    <property type="entry name" value="Ribonuclease Inhibitor"/>
    <property type="match status" value="2"/>
</dbReference>
<dbReference type="PANTHER" id="PTHR13382">
    <property type="entry name" value="MITOCHONDRIAL ATP SYNTHASE COUPLING FACTOR B"/>
    <property type="match status" value="1"/>
</dbReference>
<name>A0A8T1CBR5_9STRA</name>
<sequence>MSNKALQGDPRRPGDLHPFVREQVNPDDAPGDWYAFFSLVLGFLAFTMKWKELAWGSLLLCFGSFTNMKSQDMNTTQVAMSFFFSTSALVSAYMGAMRPGMPMPPSAQPPASGIVVILGVPTNDGLFRTGVDCNISWMRMTIRPHEAYPESFGEEAARTKQTPRGGYQNANHDAASVLPQKLMKRPRGPPPAKILAASTRPTTRILPPIRPASPSTPGSSSTMTLEEKQQRQMHSFLRNFLAMGESGRFQQVIDLHQHGIDTGITVTDATLQEVVLTVPNLRGLNLSGCSHITDAGLWAVARHCQAQLNTIYLAQCEKVTELGLRLLAHNCRLVLVDLSDCPQLNDAALQTLAAGCWMIETFIMKRCRGVSDAGIVKIAQCCKDLRHLDVSECSRLGEYGDKALLEIGKCCPKLRVLDLFGCQHVHDPGVRAVAKGCPLLTTLRLTGCRDVSSSAIRALAQQCTQLEVLSLSGCIQTTNSDLELLATNCPQLTWLDISGSPKIDACGVRALAQNCTSLTYLSLAGCQRVGDAALNELTSAGAGGLAKSLGELSLADCPRITENGVGALTTVCSNLITLNLTNCKQIGRRFLQRLVTKLEFVQWATSFFGYEPLPNAAELCRQRDLRLQQLQSAIKIQSAMRGCLARGGLWQAKLKFVERKILPKIQARARGFLVRKRAAAEKRYQLEDHAAWLIGRAYRDLQLRRMLKHAKRVRQIREHEDEAALIFQKIFRGYRDRKLVAKMRYDIYCEQQFQARVIAMQNLAATKLQRAYRGHRGRSDAALLRSIKEAQRLQHEREVHSAAYLQRMYRGHKGRKIRAQRLAEILHQKQCHQGAIKMQKVFRGHQARRHAVILRVEANELRIYNAALTIQRYWRGIRDKHLAAVLIGLIKLRARENEAAHSIQAAYRMHASRGFMKAMKLALASQLKRVEAATDIQRLIRGHRGRGEAELRRELQRFRHQAKPLFAKETRLVSLVNDLNDKVEQLQRKITADEAEERSLTLELEKTLQIKTKYHDSSRITGTPQRYLTQYLQVQLADQLRAKRTEIALDERAFETLTTNLNDAQKQLRGVRRELEPLTEGVIKKTRENRVKRLQDKVRHERRATITIQKIFRGFRVRAAVREGGNCWIQMVSPDDGRPYFYNALTGATRWHRPLAMDIFGDEFAESMTGSTEVSASAAENAIQPQSSHHSFSDRQSASGDRHQSFSCNWYEAFDDKVQAPYYFNSQTKEYQWDKPDTIDNAYFTDSQTSRKRKEWLEEQLQDPEGLIASTHVRLPMLGQWERRVDPFTEYTFFYHPPTGVIKATLSPRSVHASLGDTTMNSRRSARSIETSRSLHWQYRYGYEYDPNGKLVTSSRSQSRPIWTEHTDPDNGMTYYYNALTNEYRWEKPEDFDVNYEAFASGRSASTSARKWFEMAHQKVNDDGSNSLTTRSAKSRSLGKKWVELIDPETQNTYYYNEVTGESRWSLSPRSARDTSDTEDQISLALFAQVKQLRETPVPYSSRDQHMSWLEAAITEKDWIKADAIVQQIFIREQSQVVTERKAGEEEARLSAISVDPPPSTWIECHDETSGATYYYNQATGETSWSKPLTAFDTGTSASASQWQEMQDSNCTTYYYNTMTGETAWSKPT</sequence>
<feature type="transmembrane region" description="Helical" evidence="8">
    <location>
        <begin position="33"/>
        <end position="50"/>
    </location>
</feature>
<feature type="compositionally biased region" description="Polar residues" evidence="7">
    <location>
        <begin position="1183"/>
        <end position="1199"/>
    </location>
</feature>
<evidence type="ECO:0000256" key="8">
    <source>
        <dbReference type="SAM" id="Phobius"/>
    </source>
</evidence>
<dbReference type="InterPro" id="IPR006553">
    <property type="entry name" value="Leu-rich_rpt_Cys-con_subtyp"/>
</dbReference>
<dbReference type="InterPro" id="IPR000048">
    <property type="entry name" value="IQ_motif_EF-hand-BS"/>
</dbReference>
<feature type="transmembrane region" description="Helical" evidence="8">
    <location>
        <begin position="78"/>
        <end position="96"/>
    </location>
</feature>